<evidence type="ECO:0000256" key="5">
    <source>
        <dbReference type="SAM" id="MobiDB-lite"/>
    </source>
</evidence>
<evidence type="ECO:0000259" key="6">
    <source>
        <dbReference type="PROSITE" id="PS50046"/>
    </source>
</evidence>
<evidence type="ECO:0000313" key="11">
    <source>
        <dbReference type="Proteomes" id="UP001589896"/>
    </source>
</evidence>
<dbReference type="PRINTS" id="PR01033">
    <property type="entry name" value="PHYTOCHROME"/>
</dbReference>
<evidence type="ECO:0000313" key="10">
    <source>
        <dbReference type="EMBL" id="MFC0678165.1"/>
    </source>
</evidence>
<evidence type="ECO:0000256" key="1">
    <source>
        <dbReference type="ARBA" id="ARBA00022543"/>
    </source>
</evidence>
<dbReference type="InterPro" id="IPR000014">
    <property type="entry name" value="PAS"/>
</dbReference>
<dbReference type="InterPro" id="IPR029016">
    <property type="entry name" value="GAF-like_dom_sf"/>
</dbReference>
<dbReference type="EMBL" id="JBHLTG010000002">
    <property type="protein sequence ID" value="MFC0678165.1"/>
    <property type="molecule type" value="Genomic_DNA"/>
</dbReference>
<dbReference type="InterPro" id="IPR000160">
    <property type="entry name" value="GGDEF_dom"/>
</dbReference>
<keyword evidence="4" id="KW-0675">Receptor</keyword>
<dbReference type="InterPro" id="IPR043128">
    <property type="entry name" value="Rev_trsase/Diguanyl_cyclase"/>
</dbReference>
<dbReference type="Gene3D" id="3.30.70.270">
    <property type="match status" value="1"/>
</dbReference>
<dbReference type="InterPro" id="IPR013654">
    <property type="entry name" value="PAS_2"/>
</dbReference>
<dbReference type="Gene3D" id="3.30.450.270">
    <property type="match status" value="1"/>
</dbReference>
<dbReference type="InterPro" id="IPR052155">
    <property type="entry name" value="Biofilm_reg_signaling"/>
</dbReference>
<keyword evidence="1" id="KW-0600">Photoreceptor protein</keyword>
<sequence length="939" mass="101396">MRPTTPPQSDLPAGERERLEECSREPIRTPGSIQPHGVLLTVDPDGAEILQASSSSAEVLGVEAAALIGRPLADLLEPEAHQRFESLRDGDRAIANPLTVQMHGRPFDVIVHPVDGTVAVEFEPVLPLGADPSTAAIYGAIQRLSAADSIDRLREETARELRMLTGFDRVMVYAFHPDGHGEVVAEERAEEMEPYLGLHFPASDIPAQARQLYLGKLSRVIVSTDSGTAELVPEVNPRTGQPLDLGLAELRSVSRHHLQFMRNMGQGATFSLSLIVAGELVGMVTCAHRTPKRIGYAARQGYEILAGQVSLQLGAMAEIGRLGRRDAARSVRARLLEHAGRRDDLAQALTDGPATVLDVLPADGATVCVDGRCVSVGDVPVAVTRSNFARRLRALTAGRPIVTAQLVTDLPEVADLLPGVAGLVVTPLSSGGDFLAWYRPEVVRTVNWLGDQTPANRLTPFSPRNSFSQWTQSVTGQSLPWDGRERDAEELARDLEGSLLRRAETKLAELALRDALTGLPNRRLLMDRLDQAIKRHHRGQPLALLFIDLDGFKQVNDTLGHDAGDTLLVTTAERILGQTRAQDTVARIGGDEFVVLCENAGSAEAELIADRIAASIGTEIQLDGRTVDVGASIGIATPRAGGGAHDLLREADAAMYAAKQRARDGSGPASALLPEPRIDLEQPMRLGLERGEFVVHYQPIHRVADASLAGVEALVRWDRPGHGRIPPNRFIPAAEANGLIEPLGLRVLDDALRQAAVWIAEGRVREDFTVSVNVSPVQLQSSLLPDSVSGLLAKHRLEPRRLLLEMTESSMIAESTALAETVRLLHEIGVGICIDDFGTGYSSLSYLRYLPASQLKIVPQFVAGMLQSSRDEALVAATVNLAHRFGMTCVAEGVEEQAVLERLRILGCDFAQGFLMGRPAAGAQYTDLGTTFRPGERMP</sequence>
<dbReference type="CDD" id="cd00130">
    <property type="entry name" value="PAS"/>
    <property type="match status" value="1"/>
</dbReference>
<dbReference type="PROSITE" id="PS50046">
    <property type="entry name" value="PHYTOCHROME_2"/>
    <property type="match status" value="1"/>
</dbReference>
<dbReference type="RefSeq" id="WP_386667774.1">
    <property type="nucleotide sequence ID" value="NZ_JBHLTG010000002.1"/>
</dbReference>
<evidence type="ECO:0000259" key="8">
    <source>
        <dbReference type="PROSITE" id="PS50883"/>
    </source>
</evidence>
<dbReference type="SUPFAM" id="SSF55785">
    <property type="entry name" value="PYP-like sensor domain (PAS domain)"/>
    <property type="match status" value="1"/>
</dbReference>
<dbReference type="InterPro" id="IPR003018">
    <property type="entry name" value="GAF"/>
</dbReference>
<dbReference type="SMART" id="SM00065">
    <property type="entry name" value="GAF"/>
    <property type="match status" value="1"/>
</dbReference>
<dbReference type="InterPro" id="IPR029787">
    <property type="entry name" value="Nucleotide_cyclase"/>
</dbReference>
<dbReference type="PROSITE" id="PS50883">
    <property type="entry name" value="EAL"/>
    <property type="match status" value="1"/>
</dbReference>
<feature type="domain" description="PAS" evidence="7">
    <location>
        <begin position="39"/>
        <end position="97"/>
    </location>
</feature>
<dbReference type="PANTHER" id="PTHR44757">
    <property type="entry name" value="DIGUANYLATE CYCLASE DGCP"/>
    <property type="match status" value="1"/>
</dbReference>
<feature type="region of interest" description="Disordered" evidence="5">
    <location>
        <begin position="1"/>
        <end position="34"/>
    </location>
</feature>
<dbReference type="PROSITE" id="PS50887">
    <property type="entry name" value="GGDEF"/>
    <property type="match status" value="1"/>
</dbReference>
<dbReference type="Gene3D" id="3.30.450.20">
    <property type="entry name" value="PAS domain"/>
    <property type="match status" value="1"/>
</dbReference>
<feature type="compositionally biased region" description="Basic and acidic residues" evidence="5">
    <location>
        <begin position="13"/>
        <end position="27"/>
    </location>
</feature>
<evidence type="ECO:0000256" key="4">
    <source>
        <dbReference type="ARBA" id="ARBA00023170"/>
    </source>
</evidence>
<evidence type="ECO:0000259" key="7">
    <source>
        <dbReference type="PROSITE" id="PS50112"/>
    </source>
</evidence>
<keyword evidence="2" id="KW-0716">Sensory transduction</keyword>
<gene>
    <name evidence="10" type="ORF">ACFFGH_09970</name>
</gene>
<dbReference type="InterPro" id="IPR001294">
    <property type="entry name" value="Phytochrome"/>
</dbReference>
<reference evidence="10 11" key="1">
    <citation type="submission" date="2024-09" db="EMBL/GenBank/DDBJ databases">
        <authorList>
            <person name="Sun Q."/>
            <person name="Mori K."/>
        </authorList>
    </citation>
    <scope>NUCLEOTIDE SEQUENCE [LARGE SCALE GENOMIC DNA]</scope>
    <source>
        <strain evidence="10 11">KCTC 23076</strain>
    </source>
</reference>
<dbReference type="SMART" id="SM00052">
    <property type="entry name" value="EAL"/>
    <property type="match status" value="1"/>
</dbReference>
<dbReference type="PROSITE" id="PS50112">
    <property type="entry name" value="PAS"/>
    <property type="match status" value="1"/>
</dbReference>
<feature type="domain" description="EAL" evidence="8">
    <location>
        <begin position="677"/>
        <end position="933"/>
    </location>
</feature>
<evidence type="ECO:0000256" key="3">
    <source>
        <dbReference type="ARBA" id="ARBA00022991"/>
    </source>
</evidence>
<protein>
    <submittedName>
        <fullName evidence="10">EAL domain-containing protein</fullName>
    </submittedName>
</protein>
<dbReference type="SUPFAM" id="SSF55781">
    <property type="entry name" value="GAF domain-like"/>
    <property type="match status" value="2"/>
</dbReference>
<keyword evidence="3" id="KW-0157">Chromophore</keyword>
<dbReference type="Pfam" id="PF08446">
    <property type="entry name" value="PAS_2"/>
    <property type="match status" value="1"/>
</dbReference>
<name>A0ABV6RMF7_9GAMM</name>
<dbReference type="InterPro" id="IPR016132">
    <property type="entry name" value="Phyto_chromo_attachment"/>
</dbReference>
<comment type="caution">
    <text evidence="10">The sequence shown here is derived from an EMBL/GenBank/DDBJ whole genome shotgun (WGS) entry which is preliminary data.</text>
</comment>
<dbReference type="Pfam" id="PF01590">
    <property type="entry name" value="GAF"/>
    <property type="match status" value="1"/>
</dbReference>
<dbReference type="SUPFAM" id="SSF55073">
    <property type="entry name" value="Nucleotide cyclase"/>
    <property type="match status" value="1"/>
</dbReference>
<feature type="domain" description="GGDEF" evidence="9">
    <location>
        <begin position="540"/>
        <end position="674"/>
    </location>
</feature>
<dbReference type="InterPro" id="IPR043150">
    <property type="entry name" value="Phytochrome_PHY_sf"/>
</dbReference>
<dbReference type="CDD" id="cd01949">
    <property type="entry name" value="GGDEF"/>
    <property type="match status" value="1"/>
</dbReference>
<dbReference type="Pfam" id="PF00990">
    <property type="entry name" value="GGDEF"/>
    <property type="match status" value="1"/>
</dbReference>
<dbReference type="Proteomes" id="UP001589896">
    <property type="component" value="Unassembled WGS sequence"/>
</dbReference>
<dbReference type="CDD" id="cd01948">
    <property type="entry name" value="EAL"/>
    <property type="match status" value="1"/>
</dbReference>
<evidence type="ECO:0000256" key="2">
    <source>
        <dbReference type="ARBA" id="ARBA00022606"/>
    </source>
</evidence>
<proteinExistence type="predicted"/>
<dbReference type="NCBIfam" id="TIGR00254">
    <property type="entry name" value="GGDEF"/>
    <property type="match status" value="1"/>
</dbReference>
<dbReference type="Pfam" id="PF00360">
    <property type="entry name" value="PHY"/>
    <property type="match status" value="1"/>
</dbReference>
<dbReference type="Pfam" id="PF00563">
    <property type="entry name" value="EAL"/>
    <property type="match status" value="1"/>
</dbReference>
<dbReference type="SUPFAM" id="SSF141868">
    <property type="entry name" value="EAL domain-like"/>
    <property type="match status" value="1"/>
</dbReference>
<dbReference type="InterPro" id="IPR013515">
    <property type="entry name" value="Phytochrome_cen-reg"/>
</dbReference>
<dbReference type="PANTHER" id="PTHR44757:SF2">
    <property type="entry name" value="BIOFILM ARCHITECTURE MAINTENANCE PROTEIN MBAA"/>
    <property type="match status" value="1"/>
</dbReference>
<accession>A0ABV6RMF7</accession>
<dbReference type="SMART" id="SM00267">
    <property type="entry name" value="GGDEF"/>
    <property type="match status" value="1"/>
</dbReference>
<dbReference type="Gene3D" id="3.20.20.450">
    <property type="entry name" value="EAL domain"/>
    <property type="match status" value="1"/>
</dbReference>
<organism evidence="10 11">
    <name type="scientific">Lysobacter korlensis</name>
    <dbReference type="NCBI Taxonomy" id="553636"/>
    <lineage>
        <taxon>Bacteria</taxon>
        <taxon>Pseudomonadati</taxon>
        <taxon>Pseudomonadota</taxon>
        <taxon>Gammaproteobacteria</taxon>
        <taxon>Lysobacterales</taxon>
        <taxon>Lysobacteraceae</taxon>
        <taxon>Lysobacter</taxon>
    </lineage>
</organism>
<dbReference type="Gene3D" id="3.30.450.40">
    <property type="match status" value="1"/>
</dbReference>
<evidence type="ECO:0000259" key="9">
    <source>
        <dbReference type="PROSITE" id="PS50887"/>
    </source>
</evidence>
<keyword evidence="11" id="KW-1185">Reference proteome</keyword>
<feature type="domain" description="Phytochrome chromophore attachment site" evidence="6">
    <location>
        <begin position="149"/>
        <end position="312"/>
    </location>
</feature>
<dbReference type="InterPro" id="IPR035965">
    <property type="entry name" value="PAS-like_dom_sf"/>
</dbReference>
<dbReference type="InterPro" id="IPR001633">
    <property type="entry name" value="EAL_dom"/>
</dbReference>
<dbReference type="InterPro" id="IPR035919">
    <property type="entry name" value="EAL_sf"/>
</dbReference>